<proteinExistence type="predicted"/>
<dbReference type="Proteomes" id="UP000766904">
    <property type="component" value="Unassembled WGS sequence"/>
</dbReference>
<accession>A0A8J8Q4F8</accession>
<keyword evidence="3" id="KW-1185">Reference proteome</keyword>
<evidence type="ECO:0000313" key="3">
    <source>
        <dbReference type="Proteomes" id="UP000766904"/>
    </source>
</evidence>
<comment type="caution">
    <text evidence="2">The sequence shown here is derived from an EMBL/GenBank/DDBJ whole genome shotgun (WGS) entry which is preliminary data.</text>
</comment>
<evidence type="ECO:0000313" key="2">
    <source>
        <dbReference type="EMBL" id="TYL38704.1"/>
    </source>
</evidence>
<evidence type="ECO:0000259" key="1">
    <source>
        <dbReference type="Pfam" id="PF26404"/>
    </source>
</evidence>
<organism evidence="2 3">
    <name type="scientific">Natronococcus pandeyae</name>
    <dbReference type="NCBI Taxonomy" id="2055836"/>
    <lineage>
        <taxon>Archaea</taxon>
        <taxon>Methanobacteriati</taxon>
        <taxon>Methanobacteriota</taxon>
        <taxon>Stenosarchaea group</taxon>
        <taxon>Halobacteria</taxon>
        <taxon>Halobacteriales</taxon>
        <taxon>Natrialbaceae</taxon>
        <taxon>Natronococcus</taxon>
    </lineage>
</organism>
<reference evidence="2" key="1">
    <citation type="submission" date="2017-11" db="EMBL/GenBank/DDBJ databases">
        <authorList>
            <person name="Kajale S.C."/>
            <person name="Sharma A."/>
        </authorList>
    </citation>
    <scope>NUCLEOTIDE SEQUENCE</scope>
    <source>
        <strain evidence="2">LS1_42</strain>
    </source>
</reference>
<protein>
    <recommendedName>
        <fullName evidence="1">Domain of unknown function domain-containing protein</fullName>
    </recommendedName>
</protein>
<dbReference type="RefSeq" id="WP_148857678.1">
    <property type="nucleotide sequence ID" value="NZ_PHNJ01000004.1"/>
</dbReference>
<dbReference type="EMBL" id="PHNJ01000004">
    <property type="protein sequence ID" value="TYL38704.1"/>
    <property type="molecule type" value="Genomic_DNA"/>
</dbReference>
<sequence length="190" mass="22042">MTGRKNAMLTTEDRRWLTGEKRYEGEHAKQQRYQRRRDIRERVYNSLLDFSILFEHLEEDEREKLFGRPGTDQKELTDDRQLATGVRDALAFLLYNTGVTSMMNSDTGRADPVAEWVLTEALHRAGQKDGILVEDVELDIDAVDFPRTSLLADLEAGNELSPRELRLLLESEDVDTRNVQDNIREQLFDD</sequence>
<gene>
    <name evidence="2" type="ORF">CV102_09300</name>
</gene>
<dbReference type="Pfam" id="PF26404">
    <property type="entry name" value="DUF8102"/>
    <property type="match status" value="1"/>
</dbReference>
<dbReference type="OrthoDB" id="193906at2157"/>
<feature type="domain" description="Domain of unknown function" evidence="1">
    <location>
        <begin position="8"/>
        <end position="178"/>
    </location>
</feature>
<dbReference type="AlphaFoldDB" id="A0A8J8Q4F8"/>
<name>A0A8J8Q4F8_9EURY</name>
<dbReference type="InterPro" id="IPR058415">
    <property type="entry name" value="DUF8102"/>
</dbReference>